<dbReference type="GO" id="GO:0005829">
    <property type="term" value="C:cytosol"/>
    <property type="evidence" value="ECO:0007669"/>
    <property type="project" value="TreeGrafter"/>
</dbReference>
<keyword evidence="12" id="KW-0464">Manganese</keyword>
<name>R4XF61_TAPDE</name>
<accession>R4XF61</accession>
<dbReference type="EMBL" id="CAHR02000254">
    <property type="protein sequence ID" value="CCG84507.1"/>
    <property type="molecule type" value="Genomic_DNA"/>
</dbReference>
<keyword evidence="8" id="KW-0479">Metal-binding</keyword>
<comment type="similarity">
    <text evidence="3 14">Belongs to the isocitrate and isopropylmalate dehydrogenases family.</text>
</comment>
<evidence type="ECO:0000256" key="6">
    <source>
        <dbReference type="ARBA" id="ARBA00022430"/>
    </source>
</evidence>
<keyword evidence="11" id="KW-0520">NAD</keyword>
<dbReference type="InterPro" id="IPR004429">
    <property type="entry name" value="Isopropylmalate_DH"/>
</dbReference>
<evidence type="ECO:0000256" key="3">
    <source>
        <dbReference type="ARBA" id="ARBA00007769"/>
    </source>
</evidence>
<keyword evidence="10 14" id="KW-0560">Oxidoreductase</keyword>
<dbReference type="GO" id="GO:0046872">
    <property type="term" value="F:metal ion binding"/>
    <property type="evidence" value="ECO:0007669"/>
    <property type="project" value="UniProtKB-KW"/>
</dbReference>
<gene>
    <name evidence="16" type="ORF">TAPDE_004972</name>
</gene>
<evidence type="ECO:0000259" key="15">
    <source>
        <dbReference type="SMART" id="SM01329"/>
    </source>
</evidence>
<evidence type="ECO:0000256" key="1">
    <source>
        <dbReference type="ARBA" id="ARBA00001936"/>
    </source>
</evidence>
<dbReference type="FunFam" id="3.40.718.10:FF:000006">
    <property type="entry name" value="3-isopropylmalate dehydrogenase"/>
    <property type="match status" value="1"/>
</dbReference>
<evidence type="ECO:0000256" key="9">
    <source>
        <dbReference type="ARBA" id="ARBA00022842"/>
    </source>
</evidence>
<reference evidence="16 17" key="1">
    <citation type="journal article" date="2013" name="MBio">
        <title>Genome sequencing of the plant pathogen Taphrina deformans, the causal agent of peach leaf curl.</title>
        <authorList>
            <person name="Cisse O.H."/>
            <person name="Almeida J.M.G.C.F."/>
            <person name="Fonseca A."/>
            <person name="Kumar A.A."/>
            <person name="Salojaervi J."/>
            <person name="Overmyer K."/>
            <person name="Hauser P.M."/>
            <person name="Pagni M."/>
        </authorList>
    </citation>
    <scope>NUCLEOTIDE SEQUENCE [LARGE SCALE GENOMIC DNA]</scope>
    <source>
        <strain evidence="17">PYCC 5710 / ATCC 11124 / CBS 356.35 / IMI 108563 / JCM 9778 / NBRC 8474</strain>
    </source>
</reference>
<dbReference type="SUPFAM" id="SSF53659">
    <property type="entry name" value="Isocitrate/Isopropylmalate dehydrogenase-like"/>
    <property type="match status" value="1"/>
</dbReference>
<dbReference type="PANTHER" id="PTHR42979:SF1">
    <property type="entry name" value="3-ISOPROPYLMALATE DEHYDROGENASE"/>
    <property type="match status" value="1"/>
</dbReference>
<dbReference type="VEuPathDB" id="FungiDB:TAPDE_004972"/>
<keyword evidence="7" id="KW-0028">Amino-acid biosynthesis</keyword>
<protein>
    <recommendedName>
        <fullName evidence="5">3-isopropylmalate dehydrogenase</fullName>
        <ecNumber evidence="5">1.1.1.85</ecNumber>
    </recommendedName>
</protein>
<evidence type="ECO:0000256" key="7">
    <source>
        <dbReference type="ARBA" id="ARBA00022605"/>
    </source>
</evidence>
<dbReference type="STRING" id="1097556.R4XF61"/>
<keyword evidence="13" id="KW-0100">Branched-chain amino acid biosynthesis</keyword>
<dbReference type="Proteomes" id="UP000013776">
    <property type="component" value="Unassembled WGS sequence"/>
</dbReference>
<dbReference type="EC" id="1.1.1.85" evidence="5"/>
<comment type="caution">
    <text evidence="16">The sequence shown here is derived from an EMBL/GenBank/DDBJ whole genome shotgun (WGS) entry which is preliminary data.</text>
</comment>
<evidence type="ECO:0000256" key="10">
    <source>
        <dbReference type="ARBA" id="ARBA00023002"/>
    </source>
</evidence>
<dbReference type="Pfam" id="PF00180">
    <property type="entry name" value="Iso_dh"/>
    <property type="match status" value="1"/>
</dbReference>
<evidence type="ECO:0000256" key="14">
    <source>
        <dbReference type="RuleBase" id="RU004443"/>
    </source>
</evidence>
<keyword evidence="17" id="KW-1185">Reference proteome</keyword>
<evidence type="ECO:0000256" key="4">
    <source>
        <dbReference type="ARBA" id="ARBA00011738"/>
    </source>
</evidence>
<keyword evidence="9" id="KW-0460">Magnesium</keyword>
<keyword evidence="6" id="KW-0432">Leucine biosynthesis</keyword>
<feature type="domain" description="Isopropylmalate dehydrogenase-like" evidence="15">
    <location>
        <begin position="4"/>
        <end position="351"/>
    </location>
</feature>
<dbReference type="OrthoDB" id="419183at2759"/>
<dbReference type="AlphaFoldDB" id="R4XF61"/>
<comment type="cofactor">
    <cofactor evidence="1">
        <name>Mn(2+)</name>
        <dbReference type="ChEBI" id="CHEBI:29035"/>
    </cofactor>
</comment>
<dbReference type="PANTHER" id="PTHR42979">
    <property type="entry name" value="3-ISOPROPYLMALATE DEHYDROGENASE"/>
    <property type="match status" value="1"/>
</dbReference>
<dbReference type="GO" id="GO:0003862">
    <property type="term" value="F:3-isopropylmalate dehydrogenase activity"/>
    <property type="evidence" value="ECO:0007669"/>
    <property type="project" value="UniProtKB-EC"/>
</dbReference>
<comment type="cofactor">
    <cofactor evidence="2">
        <name>Mg(2+)</name>
        <dbReference type="ChEBI" id="CHEBI:18420"/>
    </cofactor>
</comment>
<evidence type="ECO:0000256" key="2">
    <source>
        <dbReference type="ARBA" id="ARBA00001946"/>
    </source>
</evidence>
<dbReference type="NCBIfam" id="TIGR00169">
    <property type="entry name" value="leuB"/>
    <property type="match status" value="1"/>
</dbReference>
<dbReference type="GO" id="GO:0009098">
    <property type="term" value="P:L-leucine biosynthetic process"/>
    <property type="evidence" value="ECO:0007669"/>
    <property type="project" value="UniProtKB-KW"/>
</dbReference>
<comment type="subunit">
    <text evidence="4">Homodimer.</text>
</comment>
<sequence length="361" mass="38761">MDKKILVLPGDGIGPDVVAEALKILALFPGFQTTTALFGGCAIDAYGTSLNDETLQLAREADAVLLGAVGGPKWGTGPVRPEQGLLKLRSELDVYANIRPCSFPAKGLLKLSPLKEHISDGTDITVVRELCGGAYFGKKHEASEFEGKYAMDEWPYKLEEVERIVRVAAKMAQDEGKQLHSIDKANVLATSRLWRTTTTKLVETEFPDVKLSHDLIDSACMSAVLAPKRFNGVCVTENLMGDIFSDLLSAVPGTLGIMPSASLASAPPSKGIYEPIHGSAPDIAGQGIANPVGTILSVAMMMELTFEMQKEGTAIREAVRRVLESKEFGGMEIRTRDLKGSNTTSEVGSAIEAEVKKILKL</sequence>
<evidence type="ECO:0000313" key="16">
    <source>
        <dbReference type="EMBL" id="CCG84507.1"/>
    </source>
</evidence>
<dbReference type="Gene3D" id="3.40.718.10">
    <property type="entry name" value="Isopropylmalate Dehydrogenase"/>
    <property type="match status" value="1"/>
</dbReference>
<proteinExistence type="inferred from homology"/>
<evidence type="ECO:0000256" key="12">
    <source>
        <dbReference type="ARBA" id="ARBA00023211"/>
    </source>
</evidence>
<organism evidence="16 17">
    <name type="scientific">Taphrina deformans (strain PYCC 5710 / ATCC 11124 / CBS 356.35 / IMI 108563 / JCM 9778 / NBRC 8474)</name>
    <name type="common">Peach leaf curl fungus</name>
    <name type="synonym">Lalaria deformans</name>
    <dbReference type="NCBI Taxonomy" id="1097556"/>
    <lineage>
        <taxon>Eukaryota</taxon>
        <taxon>Fungi</taxon>
        <taxon>Dikarya</taxon>
        <taxon>Ascomycota</taxon>
        <taxon>Taphrinomycotina</taxon>
        <taxon>Taphrinomycetes</taxon>
        <taxon>Taphrinales</taxon>
        <taxon>Taphrinaceae</taxon>
        <taxon>Taphrina</taxon>
    </lineage>
</organism>
<dbReference type="InterPro" id="IPR024084">
    <property type="entry name" value="IsoPropMal-DH-like_dom"/>
</dbReference>
<dbReference type="eggNOG" id="KOG0786">
    <property type="taxonomic scope" value="Eukaryota"/>
</dbReference>
<evidence type="ECO:0000256" key="11">
    <source>
        <dbReference type="ARBA" id="ARBA00023027"/>
    </source>
</evidence>
<dbReference type="SMART" id="SM01329">
    <property type="entry name" value="Iso_dh"/>
    <property type="match status" value="1"/>
</dbReference>
<evidence type="ECO:0000256" key="13">
    <source>
        <dbReference type="ARBA" id="ARBA00023304"/>
    </source>
</evidence>
<evidence type="ECO:0000313" key="17">
    <source>
        <dbReference type="Proteomes" id="UP000013776"/>
    </source>
</evidence>
<evidence type="ECO:0000256" key="5">
    <source>
        <dbReference type="ARBA" id="ARBA00013101"/>
    </source>
</evidence>
<evidence type="ECO:0000256" key="8">
    <source>
        <dbReference type="ARBA" id="ARBA00022723"/>
    </source>
</evidence>